<dbReference type="Pfam" id="PF02770">
    <property type="entry name" value="Acyl-CoA_dh_M"/>
    <property type="match status" value="1"/>
</dbReference>
<dbReference type="InterPro" id="IPR006089">
    <property type="entry name" value="Acyl-CoA_DH_CS"/>
</dbReference>
<evidence type="ECO:0000313" key="8">
    <source>
        <dbReference type="EMBL" id="MDD0837659.1"/>
    </source>
</evidence>
<feature type="domain" description="Acyl-CoA oxidase/dehydrogenase middle" evidence="6">
    <location>
        <begin position="121"/>
        <end position="217"/>
    </location>
</feature>
<evidence type="ECO:0000313" key="9">
    <source>
        <dbReference type="Proteomes" id="UP001528673"/>
    </source>
</evidence>
<dbReference type="PROSITE" id="PS00073">
    <property type="entry name" value="ACYL_COA_DH_2"/>
    <property type="match status" value="1"/>
</dbReference>
<evidence type="ECO:0000259" key="7">
    <source>
        <dbReference type="Pfam" id="PF02771"/>
    </source>
</evidence>
<comment type="caution">
    <text evidence="8">The sequence shown here is derived from an EMBL/GenBank/DDBJ whole genome shotgun (WGS) entry which is preliminary data.</text>
</comment>
<sequence length="384" mass="41774">MIRDPDTLNALLDAVNRLVRERLVPAEALVAETDEIPADIVQAMKDMGLFGLTVPEEYGGLALTMEEEVMVMLAMGQTSPCFRSLFGTTVGIGSQGIVFDGSEEQKAKYLPRLATGELIASFALTEPDAGSDAASLRTTALRDGDHYVINGTKRYITNSPEAGLFTLMARTNPADKGAGGVSAFIVEADTPGITIGKIDKKMGQRGAHTADVIFENCRVPASQLMGGREGQGFKTAMKVLEKGRIHIAAICVGVAERMLRDALNYAMERQQFGQPIAEFQLVQAMLADSQAELYAARCMVIDAAQKRDRGLNVSTEASCCKLFASEMCGRVADRAVQIFGGAGYLSEYGIERFYRDVRLFRLYEGTSQIQQIVIARNMVKDARR</sequence>
<evidence type="ECO:0000259" key="6">
    <source>
        <dbReference type="Pfam" id="PF02770"/>
    </source>
</evidence>
<dbReference type="Pfam" id="PF00441">
    <property type="entry name" value="Acyl-CoA_dh_1"/>
    <property type="match status" value="1"/>
</dbReference>
<dbReference type="PROSITE" id="PS00072">
    <property type="entry name" value="ACYL_COA_DH_1"/>
    <property type="match status" value="1"/>
</dbReference>
<evidence type="ECO:0000256" key="1">
    <source>
        <dbReference type="ARBA" id="ARBA00001974"/>
    </source>
</evidence>
<dbReference type="Gene3D" id="1.10.540.10">
    <property type="entry name" value="Acyl-CoA dehydrogenase/oxidase, N-terminal domain"/>
    <property type="match status" value="1"/>
</dbReference>
<dbReference type="Pfam" id="PF02771">
    <property type="entry name" value="Acyl-CoA_dh_N"/>
    <property type="match status" value="1"/>
</dbReference>
<feature type="domain" description="Acyl-CoA dehydrogenase/oxidase N-terminal" evidence="7">
    <location>
        <begin position="7"/>
        <end position="117"/>
    </location>
</feature>
<feature type="domain" description="Acyl-CoA dehydrogenase/oxidase C-terminal" evidence="5">
    <location>
        <begin position="230"/>
        <end position="378"/>
    </location>
</feature>
<dbReference type="PIRSF" id="PIRSF016578">
    <property type="entry name" value="HsaA"/>
    <property type="match status" value="1"/>
</dbReference>
<evidence type="ECO:0000259" key="5">
    <source>
        <dbReference type="Pfam" id="PF00441"/>
    </source>
</evidence>
<dbReference type="InterPro" id="IPR009075">
    <property type="entry name" value="AcylCo_DH/oxidase_C"/>
</dbReference>
<dbReference type="InterPro" id="IPR036250">
    <property type="entry name" value="AcylCo_DH-like_C"/>
</dbReference>
<evidence type="ECO:0000256" key="3">
    <source>
        <dbReference type="ARBA" id="ARBA00022630"/>
    </source>
</evidence>
<dbReference type="InterPro" id="IPR037069">
    <property type="entry name" value="AcylCoA_DH/ox_N_sf"/>
</dbReference>
<dbReference type="InterPro" id="IPR046373">
    <property type="entry name" value="Acyl-CoA_Oxase/DH_mid-dom_sf"/>
</dbReference>
<proteinExistence type="inferred from homology"/>
<dbReference type="PANTHER" id="PTHR43884">
    <property type="entry name" value="ACYL-COA DEHYDROGENASE"/>
    <property type="match status" value="1"/>
</dbReference>
<dbReference type="Gene3D" id="2.40.110.10">
    <property type="entry name" value="Butyryl-CoA Dehydrogenase, subunit A, domain 2"/>
    <property type="match status" value="1"/>
</dbReference>
<gene>
    <name evidence="8" type="ORF">PSQ40_03640</name>
</gene>
<dbReference type="InterPro" id="IPR013786">
    <property type="entry name" value="AcylCoA_DH/ox_N"/>
</dbReference>
<dbReference type="PANTHER" id="PTHR43884:SF40">
    <property type="entry name" value="ACYL-COA DEHYDROGENASE"/>
    <property type="match status" value="1"/>
</dbReference>
<keyword evidence="9" id="KW-1185">Reference proteome</keyword>
<organism evidence="8 9">
    <name type="scientific">Curvibacter cyanobacteriorum</name>
    <dbReference type="NCBI Taxonomy" id="3026422"/>
    <lineage>
        <taxon>Bacteria</taxon>
        <taxon>Pseudomonadati</taxon>
        <taxon>Pseudomonadota</taxon>
        <taxon>Betaproteobacteria</taxon>
        <taxon>Burkholderiales</taxon>
        <taxon>Comamonadaceae</taxon>
        <taxon>Curvibacter</taxon>
    </lineage>
</organism>
<accession>A0ABT5MUE3</accession>
<evidence type="ECO:0000256" key="4">
    <source>
        <dbReference type="ARBA" id="ARBA00022827"/>
    </source>
</evidence>
<keyword evidence="4" id="KW-0274">FAD</keyword>
<name>A0ABT5MUE3_9BURK</name>
<evidence type="ECO:0000256" key="2">
    <source>
        <dbReference type="ARBA" id="ARBA00009347"/>
    </source>
</evidence>
<protein>
    <submittedName>
        <fullName evidence="8">Acyl-CoA dehydrogenase family protein</fullName>
    </submittedName>
</protein>
<dbReference type="EMBL" id="JAQSIP010000002">
    <property type="protein sequence ID" value="MDD0837659.1"/>
    <property type="molecule type" value="Genomic_DNA"/>
</dbReference>
<reference evidence="8 9" key="1">
    <citation type="submission" date="2023-02" db="EMBL/GenBank/DDBJ databases">
        <title>Bacterial whole genomic sequence of Curvibacter sp. HBC61.</title>
        <authorList>
            <person name="Le V."/>
            <person name="Ko S.-R."/>
            <person name="Ahn C.-Y."/>
            <person name="Oh H.-M."/>
        </authorList>
    </citation>
    <scope>NUCLEOTIDE SEQUENCE [LARGE SCALE GENOMIC DNA]</scope>
    <source>
        <strain evidence="8 9">HBC61</strain>
    </source>
</reference>
<comment type="similarity">
    <text evidence="2">Belongs to the acyl-CoA dehydrogenase family.</text>
</comment>
<dbReference type="InterPro" id="IPR006091">
    <property type="entry name" value="Acyl-CoA_Oxase/DH_mid-dom"/>
</dbReference>
<dbReference type="InterPro" id="IPR009100">
    <property type="entry name" value="AcylCoA_DH/oxidase_NM_dom_sf"/>
</dbReference>
<dbReference type="Proteomes" id="UP001528673">
    <property type="component" value="Unassembled WGS sequence"/>
</dbReference>
<dbReference type="RefSeq" id="WP_273948908.1">
    <property type="nucleotide sequence ID" value="NZ_JAQSIP010000002.1"/>
</dbReference>
<keyword evidence="3" id="KW-0285">Flavoprotein</keyword>
<comment type="cofactor">
    <cofactor evidence="1">
        <name>FAD</name>
        <dbReference type="ChEBI" id="CHEBI:57692"/>
    </cofactor>
</comment>
<dbReference type="SUPFAM" id="SSF47203">
    <property type="entry name" value="Acyl-CoA dehydrogenase C-terminal domain-like"/>
    <property type="match status" value="1"/>
</dbReference>
<dbReference type="SUPFAM" id="SSF56645">
    <property type="entry name" value="Acyl-CoA dehydrogenase NM domain-like"/>
    <property type="match status" value="1"/>
</dbReference>
<dbReference type="Gene3D" id="1.20.140.10">
    <property type="entry name" value="Butyryl-CoA Dehydrogenase, subunit A, domain 3"/>
    <property type="match status" value="1"/>
</dbReference>